<keyword evidence="1" id="KW-1133">Transmembrane helix</keyword>
<evidence type="ECO:0008006" key="4">
    <source>
        <dbReference type="Google" id="ProtNLM"/>
    </source>
</evidence>
<feature type="transmembrane region" description="Helical" evidence="1">
    <location>
        <begin position="126"/>
        <end position="144"/>
    </location>
</feature>
<feature type="transmembrane region" description="Helical" evidence="1">
    <location>
        <begin position="303"/>
        <end position="325"/>
    </location>
</feature>
<reference evidence="3" key="1">
    <citation type="submission" date="2018-05" db="EMBL/GenBank/DDBJ databases">
        <authorList>
            <person name="Nie L."/>
        </authorList>
    </citation>
    <scope>NUCLEOTIDE SEQUENCE [LARGE SCALE GENOMIC DNA]</scope>
    <source>
        <strain evidence="3">NL</strain>
    </source>
</reference>
<evidence type="ECO:0000313" key="2">
    <source>
        <dbReference type="EMBL" id="RAK64642.1"/>
    </source>
</evidence>
<feature type="transmembrane region" description="Helical" evidence="1">
    <location>
        <begin position="204"/>
        <end position="220"/>
    </location>
</feature>
<feature type="transmembrane region" description="Helical" evidence="1">
    <location>
        <begin position="232"/>
        <end position="250"/>
    </location>
</feature>
<organism evidence="2 3">
    <name type="scientific">Hymenobacter edaphi</name>
    <dbReference type="NCBI Taxonomy" id="2211146"/>
    <lineage>
        <taxon>Bacteria</taxon>
        <taxon>Pseudomonadati</taxon>
        <taxon>Bacteroidota</taxon>
        <taxon>Cytophagia</taxon>
        <taxon>Cytophagales</taxon>
        <taxon>Hymenobacteraceae</taxon>
        <taxon>Hymenobacter</taxon>
    </lineage>
</organism>
<gene>
    <name evidence="2" type="ORF">DLM85_18315</name>
</gene>
<evidence type="ECO:0000313" key="3">
    <source>
        <dbReference type="Proteomes" id="UP000248553"/>
    </source>
</evidence>
<feature type="transmembrane region" description="Helical" evidence="1">
    <location>
        <begin position="97"/>
        <end position="119"/>
    </location>
</feature>
<name>A0A328BBG2_9BACT</name>
<dbReference type="OrthoDB" id="859744at2"/>
<accession>A0A328BBG2</accession>
<evidence type="ECO:0000256" key="1">
    <source>
        <dbReference type="SAM" id="Phobius"/>
    </source>
</evidence>
<keyword evidence="1" id="KW-0812">Transmembrane</keyword>
<feature type="transmembrane region" description="Helical" evidence="1">
    <location>
        <begin position="384"/>
        <end position="403"/>
    </location>
</feature>
<comment type="caution">
    <text evidence="2">The sequence shown here is derived from an EMBL/GenBank/DDBJ whole genome shotgun (WGS) entry which is preliminary data.</text>
</comment>
<proteinExistence type="predicted"/>
<keyword evidence="1" id="KW-0472">Membrane</keyword>
<keyword evidence="3" id="KW-1185">Reference proteome</keyword>
<feature type="transmembrane region" description="Helical" evidence="1">
    <location>
        <begin position="337"/>
        <end position="357"/>
    </location>
</feature>
<protein>
    <recommendedName>
        <fullName evidence="4">Glycosyltransferase RgtA/B/C/D-like domain-containing protein</fullName>
    </recommendedName>
</protein>
<dbReference type="RefSeq" id="WP_111479616.1">
    <property type="nucleotide sequence ID" value="NZ_QHKM01000006.1"/>
</dbReference>
<dbReference type="Proteomes" id="UP000248553">
    <property type="component" value="Unassembled WGS sequence"/>
</dbReference>
<dbReference type="EMBL" id="QHKM01000006">
    <property type="protein sequence ID" value="RAK64642.1"/>
    <property type="molecule type" value="Genomic_DNA"/>
</dbReference>
<dbReference type="AlphaFoldDB" id="A0A328BBG2"/>
<feature type="transmembrane region" description="Helical" evidence="1">
    <location>
        <begin position="150"/>
        <end position="168"/>
    </location>
</feature>
<sequence>MKPLRWRELLLSLLFYAVLFVLFSWPLAAHFSTAYLGRPGNDANQYVWNAYNFHRQVLAGHNPFFTDLLLYPRGTSLVMHTYTPVIGLLNVPLGHEILAVNVALLLSFTLSGVGAYRLCRRWVDNPVLCLLAGVLFAFSGYKLAHLPDHYHLLLTAPAPFYIYAFLEAFRFREGRFVPQVRRWGQVALCAALGIITLLSDYYTLFGLLYFSLGYALYYALRLGSINWRRPRPWIVLVVVLVGCHIGSRMLKLAGVPDNSGFWWGGDLAGYLLPPPHSRWLSTTATERLLNSSRFNSPGSVENIMFLGYVLPLLALFTLVGLRGYSTLRRDEDRGGRALPGLALLFFMLTLPAVRVFGKEVLRLPTGLLHYVPFFNNIRCPTRHVAYLSLLLPIVVFAALDPWLRARLRPAARLGVSVGLLGLVLLELQPKEQPLLKLADVPAAYLAAAQLPGDVLFPVPFGLLDGYRKVGQMDGDDLFYQTRHHKKLPGAYISRVPAEVFASFDQDSVMHTLLTLQEHPDTTLQRPSAAAVREFLRVYHPAAFIVAPQFRGSAVHRYLREAMPAQGYREEQIGEYVLLRRQ</sequence>
<feature type="transmembrane region" description="Helical" evidence="1">
    <location>
        <begin position="180"/>
        <end position="198"/>
    </location>
</feature>